<evidence type="ECO:0000313" key="4">
    <source>
        <dbReference type="Proteomes" id="UP000580839"/>
    </source>
</evidence>
<sequence length="297" mass="31796">MKPDQEPLEPEALEVARALRELEAPPVDPAFRARVTPAFARGTLTEGRFSGLAGEVDPEAERETPEAEFEDANTAPFPARVVRGPWRRVRQSALLAAAAALLVSIGLGLNAGPDWTVVDIAGDGVVKVDGRPLSVRNLEDLSRALRRGGRLETAGGGLTLRAGNELLIEVTPGSDAVLPAAPNRWFDRGAEARLAAGELRITSGSDFRGAHLGVRTPEVMVGVSGTTLAVIREPHGTCICVLEGRVQVAPHGALSRPVDRGQRRFVFNDGRSPEDAAIREVENVKLGMFRDRMTASR</sequence>
<protein>
    <recommendedName>
        <fullName evidence="2">FecR protein domain-containing protein</fullName>
    </recommendedName>
</protein>
<comment type="caution">
    <text evidence="3">The sequence shown here is derived from an EMBL/GenBank/DDBJ whole genome shotgun (WGS) entry which is preliminary data.</text>
</comment>
<evidence type="ECO:0000259" key="2">
    <source>
        <dbReference type="Pfam" id="PF04773"/>
    </source>
</evidence>
<organism evidence="3 4">
    <name type="scientific">Eiseniibacteriota bacterium</name>
    <dbReference type="NCBI Taxonomy" id="2212470"/>
    <lineage>
        <taxon>Bacteria</taxon>
        <taxon>Candidatus Eiseniibacteriota</taxon>
    </lineage>
</organism>
<evidence type="ECO:0000256" key="1">
    <source>
        <dbReference type="SAM" id="MobiDB-lite"/>
    </source>
</evidence>
<name>A0A849SFU8_UNCEI</name>
<dbReference type="InterPro" id="IPR006860">
    <property type="entry name" value="FecR"/>
</dbReference>
<dbReference type="EMBL" id="JABFRW010000043">
    <property type="protein sequence ID" value="NOT33341.1"/>
    <property type="molecule type" value="Genomic_DNA"/>
</dbReference>
<feature type="domain" description="FecR protein" evidence="2">
    <location>
        <begin position="161"/>
        <end position="247"/>
    </location>
</feature>
<gene>
    <name evidence="3" type="ORF">HOP12_04130</name>
</gene>
<proteinExistence type="predicted"/>
<dbReference type="Pfam" id="PF04773">
    <property type="entry name" value="FecR"/>
    <property type="match status" value="1"/>
</dbReference>
<accession>A0A849SFU8</accession>
<dbReference type="AlphaFoldDB" id="A0A849SFU8"/>
<reference evidence="3 4" key="1">
    <citation type="submission" date="2020-04" db="EMBL/GenBank/DDBJ databases">
        <title>Metagenomic profiling of ammonia- and methane-oxidizing microorganisms in a Dutch drinking water treatment plant.</title>
        <authorList>
            <person name="Poghosyan L."/>
            <person name="Leucker S."/>
        </authorList>
    </citation>
    <scope>NUCLEOTIDE SEQUENCE [LARGE SCALE GENOMIC DNA]</scope>
    <source>
        <strain evidence="3">S-RSF-IL-03</strain>
    </source>
</reference>
<evidence type="ECO:0000313" key="3">
    <source>
        <dbReference type="EMBL" id="NOT33341.1"/>
    </source>
</evidence>
<dbReference type="Proteomes" id="UP000580839">
    <property type="component" value="Unassembled WGS sequence"/>
</dbReference>
<feature type="region of interest" description="Disordered" evidence="1">
    <location>
        <begin position="50"/>
        <end position="73"/>
    </location>
</feature>